<proteinExistence type="predicted"/>
<feature type="region of interest" description="Disordered" evidence="1">
    <location>
        <begin position="17"/>
        <end position="50"/>
    </location>
</feature>
<feature type="region of interest" description="Disordered" evidence="1">
    <location>
        <begin position="67"/>
        <end position="87"/>
    </location>
</feature>
<reference evidence="2" key="1">
    <citation type="submission" date="2020-11" db="EMBL/GenBank/DDBJ databases">
        <authorList>
            <person name="Tran Van P."/>
        </authorList>
    </citation>
    <scope>NUCLEOTIDE SEQUENCE</scope>
</reference>
<dbReference type="EMBL" id="OC316948">
    <property type="protein sequence ID" value="CAD7394381.1"/>
    <property type="molecule type" value="Genomic_DNA"/>
</dbReference>
<name>A0A7R9GSD2_TIMCR</name>
<organism evidence="2">
    <name type="scientific">Timema cristinae</name>
    <name type="common">Walking stick</name>
    <dbReference type="NCBI Taxonomy" id="61476"/>
    <lineage>
        <taxon>Eukaryota</taxon>
        <taxon>Metazoa</taxon>
        <taxon>Ecdysozoa</taxon>
        <taxon>Arthropoda</taxon>
        <taxon>Hexapoda</taxon>
        <taxon>Insecta</taxon>
        <taxon>Pterygota</taxon>
        <taxon>Neoptera</taxon>
        <taxon>Polyneoptera</taxon>
        <taxon>Phasmatodea</taxon>
        <taxon>Timematodea</taxon>
        <taxon>Timematoidea</taxon>
        <taxon>Timematidae</taxon>
        <taxon>Timema</taxon>
    </lineage>
</organism>
<feature type="compositionally biased region" description="Basic and acidic residues" evidence="1">
    <location>
        <begin position="75"/>
        <end position="84"/>
    </location>
</feature>
<protein>
    <submittedName>
        <fullName evidence="2">Uncharacterized protein</fullName>
    </submittedName>
</protein>
<feature type="compositionally biased region" description="Low complexity" evidence="1">
    <location>
        <begin position="217"/>
        <end position="230"/>
    </location>
</feature>
<dbReference type="AlphaFoldDB" id="A0A7R9GSD2"/>
<feature type="region of interest" description="Disordered" evidence="1">
    <location>
        <begin position="152"/>
        <end position="176"/>
    </location>
</feature>
<gene>
    <name evidence="2" type="ORF">TCEB3V08_LOCUS2306</name>
</gene>
<feature type="compositionally biased region" description="Basic and acidic residues" evidence="1">
    <location>
        <begin position="37"/>
        <end position="46"/>
    </location>
</feature>
<feature type="region of interest" description="Disordered" evidence="1">
    <location>
        <begin position="205"/>
        <end position="245"/>
    </location>
</feature>
<evidence type="ECO:0000313" key="2">
    <source>
        <dbReference type="EMBL" id="CAD7394381.1"/>
    </source>
</evidence>
<evidence type="ECO:0000256" key="1">
    <source>
        <dbReference type="SAM" id="MobiDB-lite"/>
    </source>
</evidence>
<accession>A0A7R9GSD2</accession>
<sequence length="270" mass="29355">MPSPSAVILYLPQRLASPGLYPTSHRDSRSPGLYPTSHRDSRRRDSILPPTATRVAETLSYLPPRLASPGFYPTSHRDSRRRDSILPPTATRVAGILSSLPPQLTLPEQSHRPFSYPYPHESEHNVAVVAVTKAYEGPMPVNLTSSLHSLAASSREPGNGVGYLHGPNNYPGPRPPPALSEINLLTAGYQGHTMYPRLQAGLLQDNHGSDHTYDQYSNSSSNESVSSLPSKDSANHNSYGVISPQKNKRGAMVGLHYASLYRTPDTSVAS</sequence>